<reference evidence="3" key="1">
    <citation type="journal article" date="2013" name="Nat. Biotechnol.">
        <title>Draft genome sequence of chickpea (Cicer arietinum) provides a resource for trait improvement.</title>
        <authorList>
            <person name="Varshney R.K."/>
            <person name="Song C."/>
            <person name="Saxena R.K."/>
            <person name="Azam S."/>
            <person name="Yu S."/>
            <person name="Sharpe A.G."/>
            <person name="Cannon S."/>
            <person name="Baek J."/>
            <person name="Rosen B.D."/>
            <person name="Tar'an B."/>
            <person name="Millan T."/>
            <person name="Zhang X."/>
            <person name="Ramsay L.D."/>
            <person name="Iwata A."/>
            <person name="Wang Y."/>
            <person name="Nelson W."/>
            <person name="Farmer A.D."/>
            <person name="Gaur P.M."/>
            <person name="Soderlund C."/>
            <person name="Penmetsa R.V."/>
            <person name="Xu C."/>
            <person name="Bharti A.K."/>
            <person name="He W."/>
            <person name="Winter P."/>
            <person name="Zhao S."/>
            <person name="Hane J.K."/>
            <person name="Carrasquilla-Garcia N."/>
            <person name="Condie J.A."/>
            <person name="Upadhyaya H.D."/>
            <person name="Luo M.C."/>
            <person name="Thudi M."/>
            <person name="Gowda C.L."/>
            <person name="Singh N.P."/>
            <person name="Lichtenzveig J."/>
            <person name="Gali K.K."/>
            <person name="Rubio J."/>
            <person name="Nadarajan N."/>
            <person name="Dolezel J."/>
            <person name="Bansal K.C."/>
            <person name="Xu X."/>
            <person name="Edwards D."/>
            <person name="Zhang G."/>
            <person name="Kahl G."/>
            <person name="Gil J."/>
            <person name="Singh K.B."/>
            <person name="Datta S.K."/>
            <person name="Jackson S.A."/>
            <person name="Wang J."/>
            <person name="Cook D.R."/>
        </authorList>
    </citation>
    <scope>NUCLEOTIDE SEQUENCE [LARGE SCALE GENOMIC DNA]</scope>
    <source>
        <strain evidence="3">cv. CDC Frontier</strain>
    </source>
</reference>
<dbReference type="InterPro" id="IPR029063">
    <property type="entry name" value="SAM-dependent_MTases_sf"/>
</dbReference>
<dbReference type="PROSITE" id="PS51143">
    <property type="entry name" value="MT_A70"/>
    <property type="match status" value="1"/>
</dbReference>
<dbReference type="InterPro" id="IPR007757">
    <property type="entry name" value="MT-A70-like"/>
</dbReference>
<dbReference type="Proteomes" id="UP000087171">
    <property type="component" value="Chromosome Ca6"/>
</dbReference>
<dbReference type="KEGG" id="cam:101513814"/>
<dbReference type="STRING" id="3827.A0A1S2YDY6"/>
<dbReference type="Pfam" id="PF05063">
    <property type="entry name" value="MT-A70"/>
    <property type="match status" value="1"/>
</dbReference>
<dbReference type="SUPFAM" id="SSF53335">
    <property type="entry name" value="S-adenosyl-L-methionine-dependent methyltransferases"/>
    <property type="match status" value="1"/>
</dbReference>
<evidence type="ECO:0000256" key="2">
    <source>
        <dbReference type="SAM" id="MobiDB-lite"/>
    </source>
</evidence>
<dbReference type="GO" id="GO:0036396">
    <property type="term" value="C:RNA N6-methyladenosine methyltransferase complex"/>
    <property type="evidence" value="ECO:0007669"/>
    <property type="project" value="TreeGrafter"/>
</dbReference>
<feature type="compositionally biased region" description="Low complexity" evidence="2">
    <location>
        <begin position="80"/>
        <end position="109"/>
    </location>
</feature>
<dbReference type="GO" id="GO:0008168">
    <property type="term" value="F:methyltransferase activity"/>
    <property type="evidence" value="ECO:0007669"/>
    <property type="project" value="TreeGrafter"/>
</dbReference>
<evidence type="ECO:0000313" key="4">
    <source>
        <dbReference type="RefSeq" id="XP_004503410.1"/>
    </source>
</evidence>
<protein>
    <submittedName>
        <fullName evidence="4">N6-adenosine-methyltransferase MT-A70-like</fullName>
    </submittedName>
</protein>
<feature type="region of interest" description="Disordered" evidence="2">
    <location>
        <begin position="690"/>
        <end position="749"/>
    </location>
</feature>
<dbReference type="GeneID" id="101513814"/>
<dbReference type="PaxDb" id="3827-XP_004503409.1"/>
<feature type="compositionally biased region" description="Pro residues" evidence="2">
    <location>
        <begin position="64"/>
        <end position="76"/>
    </location>
</feature>
<accession>A0A1S2YDY6</accession>
<dbReference type="OrthoDB" id="10262526at2759"/>
<feature type="compositionally biased region" description="Low complexity" evidence="2">
    <location>
        <begin position="717"/>
        <end position="736"/>
    </location>
</feature>
<organism evidence="3 4">
    <name type="scientific">Cicer arietinum</name>
    <name type="common">Chickpea</name>
    <name type="synonym">Garbanzo</name>
    <dbReference type="NCBI Taxonomy" id="3827"/>
    <lineage>
        <taxon>Eukaryota</taxon>
        <taxon>Viridiplantae</taxon>
        <taxon>Streptophyta</taxon>
        <taxon>Embryophyta</taxon>
        <taxon>Tracheophyta</taxon>
        <taxon>Spermatophyta</taxon>
        <taxon>Magnoliopsida</taxon>
        <taxon>eudicotyledons</taxon>
        <taxon>Gunneridae</taxon>
        <taxon>Pentapetalae</taxon>
        <taxon>rosids</taxon>
        <taxon>fabids</taxon>
        <taxon>Fabales</taxon>
        <taxon>Fabaceae</taxon>
        <taxon>Papilionoideae</taxon>
        <taxon>50 kb inversion clade</taxon>
        <taxon>NPAAA clade</taxon>
        <taxon>Hologalegina</taxon>
        <taxon>IRL clade</taxon>
        <taxon>Cicereae</taxon>
        <taxon>Cicer</taxon>
    </lineage>
</organism>
<evidence type="ECO:0000256" key="1">
    <source>
        <dbReference type="PROSITE-ProRule" id="PRU00489"/>
    </source>
</evidence>
<reference evidence="4" key="2">
    <citation type="submission" date="2025-08" db="UniProtKB">
        <authorList>
            <consortium name="RefSeq"/>
        </authorList>
    </citation>
    <scope>IDENTIFICATION</scope>
    <source>
        <tissue evidence="4">Etiolated seedlings</tissue>
    </source>
</reference>
<feature type="region of interest" description="Disordered" evidence="2">
    <location>
        <begin position="63"/>
        <end position="114"/>
    </location>
</feature>
<dbReference type="RefSeq" id="XP_004503410.1">
    <property type="nucleotide sequence ID" value="XM_004503353.3"/>
</dbReference>
<dbReference type="eggNOG" id="KOG2098">
    <property type="taxonomic scope" value="Eukaryota"/>
</dbReference>
<dbReference type="AlphaFoldDB" id="A0A1S2YDY6"/>
<dbReference type="PANTHER" id="PTHR12829:SF2">
    <property type="entry name" value="N6-ADENOSINE-METHYLTRANSFERASE MT-A70-LIKE"/>
    <property type="match status" value="1"/>
</dbReference>
<sequence>METQSDENINSIKDIRQQLEARIESQHKSHIDMLSSVQSIFPNLVSSLDLSLKVLSSFNHRPFSPTPPLPPPPPLPNFKSSQQQLPPTPPSSSNNNNTNSQNPNPNSSLVTTNPQSEKVISPLSIVRSMVAVCLLGRVPFSPIDSSTVLRKLENDQTVTQQDKAALQELGGDSGAAILAVEIALRSMADDNGAVELEEFVVSGKSRIMVLNIDRIRLLKELPETAQQKQELESGFGDGNSNQNQQQIGIGSNANVNGAMTAMGRPVLRPMSDMWMPHGDPHMSGLQPMFSGGGRGAPRLTGMLATHRGIGIPSMHRLPMGQNASGSSSVNVMQQKPKTLEEDMKDLVALLNKKSFREMQKSKTGEELLDLIHRPTARETAVAAKFKTKGGSQVRQYCDLLTKEDCRRQSGSFVACDKVHFRRIIALHTDINLGDCSFLDTCRHMKTCKYVHYEYDPTPDVPPTMMGAPPPKLLKPQRAEYCSEVELGEPQWINCDIRNFRMDILGKFGVIMADPPWDIHMELPYGTMADDEMRTLNVPALQTDGLIFLWVTGRAMELGRECLELWGYKRVEEIIWVKTNQLQRIIRTGRTGHWLNHSKEHCLVGIKGNPEVNRNIDTDVIVAEVRETSRKPDEMYPLLERISPRTRKLELFARMHNTHAGWMSLGNQLSGVRLVDEGLRARFKAAYPDVEVQPASPPRASAMEVDSSVTAQTRSPFSGAESKASAEPAAAPATAYASEEKPMAVDVDTN</sequence>
<dbReference type="PANTHER" id="PTHR12829">
    <property type="entry name" value="N6-ADENOSINE-METHYLTRANSFERASE"/>
    <property type="match status" value="1"/>
</dbReference>
<comment type="similarity">
    <text evidence="1">Belongs to the MT-A70-like family.</text>
</comment>
<gene>
    <name evidence="4" type="primary">LOC101513814</name>
</gene>
<proteinExistence type="inferred from homology"/>
<feature type="compositionally biased region" description="Polar residues" evidence="2">
    <location>
        <begin position="706"/>
        <end position="715"/>
    </location>
</feature>
<evidence type="ECO:0000313" key="3">
    <source>
        <dbReference type="Proteomes" id="UP000087171"/>
    </source>
</evidence>
<name>A0A1S2YDY6_CICAR</name>
<dbReference type="GO" id="GO:0005634">
    <property type="term" value="C:nucleus"/>
    <property type="evidence" value="ECO:0007669"/>
    <property type="project" value="TreeGrafter"/>
</dbReference>
<keyword evidence="3" id="KW-1185">Reference proteome</keyword>